<dbReference type="Proteomes" id="UP000199643">
    <property type="component" value="Unassembled WGS sequence"/>
</dbReference>
<accession>A0A1G8DVT8</accession>
<keyword evidence="2" id="KW-1185">Reference proteome</keyword>
<reference evidence="2" key="1">
    <citation type="submission" date="2016-10" db="EMBL/GenBank/DDBJ databases">
        <authorList>
            <person name="Varghese N."/>
            <person name="Submissions S."/>
        </authorList>
    </citation>
    <scope>NUCLEOTIDE SEQUENCE [LARGE SCALE GENOMIC DNA]</scope>
    <source>
        <strain evidence="2">DSM 17933</strain>
    </source>
</reference>
<dbReference type="EMBL" id="FNCH01000032">
    <property type="protein sequence ID" value="SDH61826.1"/>
    <property type="molecule type" value="Genomic_DNA"/>
</dbReference>
<organism evidence="1 2">
    <name type="scientific">Pedobacter terrae</name>
    <dbReference type="NCBI Taxonomy" id="405671"/>
    <lineage>
        <taxon>Bacteria</taxon>
        <taxon>Pseudomonadati</taxon>
        <taxon>Bacteroidota</taxon>
        <taxon>Sphingobacteriia</taxon>
        <taxon>Sphingobacteriales</taxon>
        <taxon>Sphingobacteriaceae</taxon>
        <taxon>Pedobacter</taxon>
    </lineage>
</organism>
<protein>
    <submittedName>
        <fullName evidence="1">Uncharacterized protein</fullName>
    </submittedName>
</protein>
<sequence length="41" mass="4682">MIQWLIYEIWGRVRDVNRNVAGAGIIIQVLADTEGTFVHLN</sequence>
<gene>
    <name evidence="1" type="ORF">SAMN05421827_1322</name>
</gene>
<evidence type="ECO:0000313" key="1">
    <source>
        <dbReference type="EMBL" id="SDH61826.1"/>
    </source>
</evidence>
<name>A0A1G8DVT8_9SPHI</name>
<dbReference type="AlphaFoldDB" id="A0A1G8DVT8"/>
<evidence type="ECO:0000313" key="2">
    <source>
        <dbReference type="Proteomes" id="UP000199643"/>
    </source>
</evidence>
<proteinExistence type="predicted"/>